<dbReference type="GO" id="GO:0009306">
    <property type="term" value="P:protein secretion"/>
    <property type="evidence" value="ECO:0007669"/>
    <property type="project" value="UniProtKB-UniRule"/>
</dbReference>
<feature type="region of interest" description="Disordered" evidence="12">
    <location>
        <begin position="87"/>
        <end position="126"/>
    </location>
</feature>
<dbReference type="RefSeq" id="WP_133863044.1">
    <property type="nucleotide sequence ID" value="NZ_CP017024.1"/>
</dbReference>
<keyword evidence="7 11" id="KW-0653">Protein transport</keyword>
<accession>A0A2Z5A564</accession>
<comment type="similarity">
    <text evidence="2 11">Belongs to the SecG family.</text>
</comment>
<protein>
    <recommendedName>
        <fullName evidence="3 11">Protein-export membrane protein SecG</fullName>
    </recommendedName>
</protein>
<dbReference type="PANTHER" id="PTHR34182:SF1">
    <property type="entry name" value="PROTEIN-EXPORT MEMBRANE PROTEIN SECG"/>
    <property type="match status" value="1"/>
</dbReference>
<evidence type="ECO:0000256" key="7">
    <source>
        <dbReference type="ARBA" id="ARBA00022927"/>
    </source>
</evidence>
<keyword evidence="10 11" id="KW-0472">Membrane</keyword>
<evidence type="ECO:0000256" key="11">
    <source>
        <dbReference type="RuleBase" id="RU365087"/>
    </source>
</evidence>
<dbReference type="GO" id="GO:0015450">
    <property type="term" value="F:protein-transporting ATPase activity"/>
    <property type="evidence" value="ECO:0007669"/>
    <property type="project" value="UniProtKB-UniRule"/>
</dbReference>
<evidence type="ECO:0000313" key="14">
    <source>
        <dbReference type="Proteomes" id="UP000250579"/>
    </source>
</evidence>
<keyword evidence="4 11" id="KW-0813">Transport</keyword>
<dbReference type="EMBL" id="CP022198">
    <property type="protein sequence ID" value="AXA65046.1"/>
    <property type="molecule type" value="Genomic_DNA"/>
</dbReference>
<dbReference type="NCBIfam" id="TIGR00810">
    <property type="entry name" value="secG"/>
    <property type="match status" value="1"/>
</dbReference>
<dbReference type="Pfam" id="PF03840">
    <property type="entry name" value="SecG"/>
    <property type="match status" value="1"/>
</dbReference>
<dbReference type="GO" id="GO:0005886">
    <property type="term" value="C:plasma membrane"/>
    <property type="evidence" value="ECO:0007669"/>
    <property type="project" value="UniProtKB-SubCell"/>
</dbReference>
<feature type="transmembrane region" description="Helical" evidence="11">
    <location>
        <begin position="52"/>
        <end position="74"/>
    </location>
</feature>
<comment type="caution">
    <text evidence="11">Lacks conserved residue(s) required for the propagation of feature annotation.</text>
</comment>
<keyword evidence="6 11" id="KW-0812">Transmembrane</keyword>
<keyword evidence="9 11" id="KW-0811">Translocation</keyword>
<dbReference type="InterPro" id="IPR004692">
    <property type="entry name" value="SecG"/>
</dbReference>
<evidence type="ECO:0000313" key="13">
    <source>
        <dbReference type="EMBL" id="AXA65046.1"/>
    </source>
</evidence>
<evidence type="ECO:0000256" key="12">
    <source>
        <dbReference type="SAM" id="MobiDB-lite"/>
    </source>
</evidence>
<dbReference type="GO" id="GO:0065002">
    <property type="term" value="P:intracellular protein transmembrane transport"/>
    <property type="evidence" value="ECO:0007669"/>
    <property type="project" value="TreeGrafter"/>
</dbReference>
<dbReference type="PANTHER" id="PTHR34182">
    <property type="entry name" value="PROTEIN-EXPORT MEMBRANE PROTEIN SECG"/>
    <property type="match status" value="1"/>
</dbReference>
<evidence type="ECO:0000256" key="9">
    <source>
        <dbReference type="ARBA" id="ARBA00023010"/>
    </source>
</evidence>
<keyword evidence="5 11" id="KW-1003">Cell membrane</keyword>
<gene>
    <name evidence="13" type="ORF">CE139_04245</name>
</gene>
<comment type="subcellular location">
    <subcellularLocation>
        <location evidence="1 11">Cell membrane</location>
        <topology evidence="1 11">Multi-pass membrane protein</topology>
    </subcellularLocation>
</comment>
<evidence type="ECO:0000256" key="1">
    <source>
        <dbReference type="ARBA" id="ARBA00004651"/>
    </source>
</evidence>
<proteinExistence type="inferred from homology"/>
<sequence>MLETAVVVIHLLMALGLIVLVLMQQGKGAEAGASFGAGASGTVFGSQGSATFLSRFTAILAAVFFATSLGLGYYAKDRALGLREVGLPTQPVQQAPQPKQDGNDVPLSQPRAAQGGTSGDVPQESK</sequence>
<dbReference type="PRINTS" id="PR01651">
    <property type="entry name" value="SECGEXPORT"/>
</dbReference>
<dbReference type="Proteomes" id="UP000250579">
    <property type="component" value="Chromosome"/>
</dbReference>
<evidence type="ECO:0000256" key="6">
    <source>
        <dbReference type="ARBA" id="ARBA00022692"/>
    </source>
</evidence>
<evidence type="ECO:0000256" key="4">
    <source>
        <dbReference type="ARBA" id="ARBA00022448"/>
    </source>
</evidence>
<evidence type="ECO:0000256" key="2">
    <source>
        <dbReference type="ARBA" id="ARBA00008445"/>
    </source>
</evidence>
<evidence type="ECO:0000256" key="5">
    <source>
        <dbReference type="ARBA" id="ARBA00022475"/>
    </source>
</evidence>
<dbReference type="GO" id="GO:0043952">
    <property type="term" value="P:protein transport by the Sec complex"/>
    <property type="evidence" value="ECO:0007669"/>
    <property type="project" value="TreeGrafter"/>
</dbReference>
<comment type="function">
    <text evidence="11">Involved in protein export. Participates in an early event of protein translocation.</text>
</comment>
<evidence type="ECO:0000256" key="8">
    <source>
        <dbReference type="ARBA" id="ARBA00022989"/>
    </source>
</evidence>
<reference evidence="13 14" key="1">
    <citation type="submission" date="2017-06" db="EMBL/GenBank/DDBJ databases">
        <title>Evolution towards high GC content and high-temperature stress adaptation in endophytic Pseudomonas oryzihabitans impacted its plant-growth promoting traits.</title>
        <authorList>
            <person name="Nascimento F.X."/>
        </authorList>
    </citation>
    <scope>NUCLEOTIDE SEQUENCE [LARGE SCALE GENOMIC DNA]</scope>
    <source>
        <strain evidence="13 14">MS8</strain>
    </source>
</reference>
<evidence type="ECO:0000256" key="3">
    <source>
        <dbReference type="ARBA" id="ARBA00017876"/>
    </source>
</evidence>
<organism evidence="13 14">
    <name type="scientific">Pseudomonas oryzihabitans</name>
    <dbReference type="NCBI Taxonomy" id="47885"/>
    <lineage>
        <taxon>Bacteria</taxon>
        <taxon>Pseudomonadati</taxon>
        <taxon>Pseudomonadota</taxon>
        <taxon>Gammaproteobacteria</taxon>
        <taxon>Pseudomonadales</taxon>
        <taxon>Pseudomonadaceae</taxon>
        <taxon>Pseudomonas</taxon>
    </lineage>
</organism>
<name>A0A2Z5A564_9PSED</name>
<dbReference type="AlphaFoldDB" id="A0A2Z5A564"/>
<keyword evidence="8 11" id="KW-1133">Transmembrane helix</keyword>
<evidence type="ECO:0000256" key="10">
    <source>
        <dbReference type="ARBA" id="ARBA00023136"/>
    </source>
</evidence>